<organism evidence="1 2">
    <name type="scientific">Necator americanus</name>
    <name type="common">Human hookworm</name>
    <dbReference type="NCBI Taxonomy" id="51031"/>
    <lineage>
        <taxon>Eukaryota</taxon>
        <taxon>Metazoa</taxon>
        <taxon>Ecdysozoa</taxon>
        <taxon>Nematoda</taxon>
        <taxon>Chromadorea</taxon>
        <taxon>Rhabditida</taxon>
        <taxon>Rhabditina</taxon>
        <taxon>Rhabditomorpha</taxon>
        <taxon>Strongyloidea</taxon>
        <taxon>Ancylostomatidae</taxon>
        <taxon>Bunostominae</taxon>
        <taxon>Necator</taxon>
    </lineage>
</organism>
<gene>
    <name evidence="1" type="primary">Necator_chrIII.g13080</name>
    <name evidence="1" type="ORF">RB195_012313</name>
</gene>
<sequence length="197" mass="22700">MPKIFREKLDIRIPSEHDFQPSFDLPEGIYKNLQFDEKMALFLANSSASAAIIRHLMDENYVRSPDLRENSDKWCAEGECAAFVHRAAPFNKTSGVYAHTADLLHVIEMGGQSIFAVSSVYAEFDVPKVQSLLCGYKCAKFYWNEGILCRQKCTQSMRYDQITLTGDIKRAFADFVRASVIYNFRQKYSKYLNKYVE</sequence>
<accession>A0ABR1D6L6</accession>
<keyword evidence="2" id="KW-1185">Reference proteome</keyword>
<reference evidence="1 2" key="1">
    <citation type="submission" date="2023-08" db="EMBL/GenBank/DDBJ databases">
        <title>A Necator americanus chromosomal reference genome.</title>
        <authorList>
            <person name="Ilik V."/>
            <person name="Petrzelkova K.J."/>
            <person name="Pardy F."/>
            <person name="Fuh T."/>
            <person name="Niatou-Singa F.S."/>
            <person name="Gouil Q."/>
            <person name="Baker L."/>
            <person name="Ritchie M.E."/>
            <person name="Jex A.R."/>
            <person name="Gazzola D."/>
            <person name="Li H."/>
            <person name="Toshio Fujiwara R."/>
            <person name="Zhan B."/>
            <person name="Aroian R.V."/>
            <person name="Pafco B."/>
            <person name="Schwarz E.M."/>
        </authorList>
    </citation>
    <scope>NUCLEOTIDE SEQUENCE [LARGE SCALE GENOMIC DNA]</scope>
    <source>
        <strain evidence="1 2">Aroian</strain>
        <tissue evidence="1">Whole animal</tissue>
    </source>
</reference>
<comment type="caution">
    <text evidence="1">The sequence shown here is derived from an EMBL/GenBank/DDBJ whole genome shotgun (WGS) entry which is preliminary data.</text>
</comment>
<evidence type="ECO:0000313" key="1">
    <source>
        <dbReference type="EMBL" id="KAK6746124.1"/>
    </source>
</evidence>
<dbReference type="Proteomes" id="UP001303046">
    <property type="component" value="Unassembled WGS sequence"/>
</dbReference>
<protein>
    <submittedName>
        <fullName evidence="1">Uncharacterized protein</fullName>
    </submittedName>
</protein>
<dbReference type="EMBL" id="JAVFWL010000003">
    <property type="protein sequence ID" value="KAK6746124.1"/>
    <property type="molecule type" value="Genomic_DNA"/>
</dbReference>
<name>A0ABR1D6L6_NECAM</name>
<proteinExistence type="predicted"/>
<evidence type="ECO:0000313" key="2">
    <source>
        <dbReference type="Proteomes" id="UP001303046"/>
    </source>
</evidence>